<sequence>MSSRISAELEQKRARLAEIRRQKEQRQKRIRDLSSNRVAVTTREDVDSLVSSLVGESAMPRRPLASGGDGTTPTTAGRLGIRERGMSDIGAAPVYPSIAEA</sequence>
<keyword evidence="2" id="KW-1185">Reference proteome</keyword>
<organism evidence="1 2">
    <name type="scientific">Spiromyces aspiralis</name>
    <dbReference type="NCBI Taxonomy" id="68401"/>
    <lineage>
        <taxon>Eukaryota</taxon>
        <taxon>Fungi</taxon>
        <taxon>Fungi incertae sedis</taxon>
        <taxon>Zoopagomycota</taxon>
        <taxon>Kickxellomycotina</taxon>
        <taxon>Kickxellomycetes</taxon>
        <taxon>Kickxellales</taxon>
        <taxon>Kickxellaceae</taxon>
        <taxon>Spiromyces</taxon>
    </lineage>
</organism>
<comment type="caution">
    <text evidence="1">The sequence shown here is derived from an EMBL/GenBank/DDBJ whole genome shotgun (WGS) entry which is preliminary data.</text>
</comment>
<evidence type="ECO:0000313" key="1">
    <source>
        <dbReference type="EMBL" id="KAJ1673652.1"/>
    </source>
</evidence>
<evidence type="ECO:0000313" key="2">
    <source>
        <dbReference type="Proteomes" id="UP001145114"/>
    </source>
</evidence>
<name>A0ACC1HBW1_9FUNG</name>
<proteinExistence type="predicted"/>
<protein>
    <submittedName>
        <fullName evidence="1">Uncharacterized protein</fullName>
    </submittedName>
</protein>
<dbReference type="Proteomes" id="UP001145114">
    <property type="component" value="Unassembled WGS sequence"/>
</dbReference>
<dbReference type="EMBL" id="JAMZIH010006709">
    <property type="protein sequence ID" value="KAJ1673652.1"/>
    <property type="molecule type" value="Genomic_DNA"/>
</dbReference>
<gene>
    <name evidence="1" type="ORF">EV182_004819</name>
</gene>
<accession>A0ACC1HBW1</accession>
<reference evidence="1" key="1">
    <citation type="submission" date="2022-06" db="EMBL/GenBank/DDBJ databases">
        <title>Phylogenomic reconstructions and comparative analyses of Kickxellomycotina fungi.</title>
        <authorList>
            <person name="Reynolds N.K."/>
            <person name="Stajich J.E."/>
            <person name="Barry K."/>
            <person name="Grigoriev I.V."/>
            <person name="Crous P."/>
            <person name="Smith M.E."/>
        </authorList>
    </citation>
    <scope>NUCLEOTIDE SEQUENCE</scope>
    <source>
        <strain evidence="1">RSA 2271</strain>
    </source>
</reference>